<dbReference type="Gene3D" id="3.40.190.10">
    <property type="entry name" value="Periplasmic binding protein-like II"/>
    <property type="match status" value="2"/>
</dbReference>
<name>A0A3M0MLP9_9RHOB</name>
<keyword evidence="2" id="KW-0813">Transport</keyword>
<dbReference type="SUPFAM" id="SSF53850">
    <property type="entry name" value="Periplasmic binding protein-like II"/>
    <property type="match status" value="1"/>
</dbReference>
<sequence>MTITARLAFLALPLATMMAANAGHTETTLETVRERDRLICGASQGTPGFGAPDDNGYWRGLDVETCRAVAVAVLDDKDAVDFVPLSGQQRIPALQTGEIDILPRTLTWTVQRDANGIDFTTPNYYEFTGFMMPKSLGIEKVEDMAGATVCVQTGSTTEIVVNDVSAKHQLDLQPVVFDNTSAARQAFFSGRCDALITDAGALASVRASMADRPDDYVIFPATEYVDALTPAVRHGDNQWADIVRWSIQTLIAAEAFGITQGNVDEMLNSDDPRIRRFLGTDPGNGTALGLSDDFAYRIVKALGNYGEVFERNVGMGSPLKLDRGYNALFNQGGLMFPLAFQ</sequence>
<organism evidence="6 7">
    <name type="scientific">Paracoccus alkanivorans</name>
    <dbReference type="NCBI Taxonomy" id="2116655"/>
    <lineage>
        <taxon>Bacteria</taxon>
        <taxon>Pseudomonadati</taxon>
        <taxon>Pseudomonadota</taxon>
        <taxon>Alphaproteobacteria</taxon>
        <taxon>Rhodobacterales</taxon>
        <taxon>Paracoccaceae</taxon>
        <taxon>Paracoccus</taxon>
    </lineage>
</organism>
<dbReference type="InterPro" id="IPR051455">
    <property type="entry name" value="Bact_solute-bind_prot3"/>
</dbReference>
<dbReference type="InterPro" id="IPR001638">
    <property type="entry name" value="Solute-binding_3/MltF_N"/>
</dbReference>
<dbReference type="OrthoDB" id="9777941at2"/>
<dbReference type="PANTHER" id="PTHR30085">
    <property type="entry name" value="AMINO ACID ABC TRANSPORTER PERMEASE"/>
    <property type="match status" value="1"/>
</dbReference>
<evidence type="ECO:0000256" key="1">
    <source>
        <dbReference type="ARBA" id="ARBA00010333"/>
    </source>
</evidence>
<evidence type="ECO:0000313" key="6">
    <source>
        <dbReference type="EMBL" id="RMC37204.1"/>
    </source>
</evidence>
<reference evidence="6 7" key="1">
    <citation type="submission" date="2018-07" db="EMBL/GenBank/DDBJ databases">
        <authorList>
            <person name="Zhang Y."/>
            <person name="Wang L."/>
            <person name="Ma S."/>
        </authorList>
    </citation>
    <scope>NUCLEOTIDE SEQUENCE [LARGE SCALE GENOMIC DNA]</scope>
    <source>
        <strain evidence="6 7">4-2</strain>
    </source>
</reference>
<evidence type="ECO:0000256" key="3">
    <source>
        <dbReference type="ARBA" id="ARBA00022729"/>
    </source>
</evidence>
<comment type="caution">
    <text evidence="6">The sequence shown here is derived from an EMBL/GenBank/DDBJ whole genome shotgun (WGS) entry which is preliminary data.</text>
</comment>
<evidence type="ECO:0000256" key="4">
    <source>
        <dbReference type="SAM" id="SignalP"/>
    </source>
</evidence>
<dbReference type="Pfam" id="PF00497">
    <property type="entry name" value="SBP_bac_3"/>
    <property type="match status" value="1"/>
</dbReference>
<dbReference type="AlphaFoldDB" id="A0A3M0MLP9"/>
<dbReference type="GO" id="GO:0006865">
    <property type="term" value="P:amino acid transport"/>
    <property type="evidence" value="ECO:0007669"/>
    <property type="project" value="TreeGrafter"/>
</dbReference>
<keyword evidence="7" id="KW-1185">Reference proteome</keyword>
<dbReference type="Proteomes" id="UP000273516">
    <property type="component" value="Unassembled WGS sequence"/>
</dbReference>
<gene>
    <name evidence="6" type="ORF">C9E81_00080</name>
</gene>
<accession>A0A3M0MLP9</accession>
<feature type="chain" id="PRO_5018023530" evidence="4">
    <location>
        <begin position="23"/>
        <end position="341"/>
    </location>
</feature>
<dbReference type="RefSeq" id="WP_122110300.1">
    <property type="nucleotide sequence ID" value="NZ_QOKZ01000001.1"/>
</dbReference>
<comment type="similarity">
    <text evidence="1">Belongs to the bacterial solute-binding protein 3 family.</text>
</comment>
<feature type="domain" description="Solute-binding protein family 3/N-terminal" evidence="5">
    <location>
        <begin position="37"/>
        <end position="266"/>
    </location>
</feature>
<keyword evidence="3 4" id="KW-0732">Signal</keyword>
<evidence type="ECO:0000313" key="7">
    <source>
        <dbReference type="Proteomes" id="UP000273516"/>
    </source>
</evidence>
<dbReference type="PANTHER" id="PTHR30085:SF7">
    <property type="entry name" value="AMINO-ACID ABC TRANSPORTER-BINDING PROTEIN YHDW-RELATED"/>
    <property type="match status" value="1"/>
</dbReference>
<feature type="signal peptide" evidence="4">
    <location>
        <begin position="1"/>
        <end position="22"/>
    </location>
</feature>
<dbReference type="EMBL" id="QOKZ01000001">
    <property type="protein sequence ID" value="RMC37204.1"/>
    <property type="molecule type" value="Genomic_DNA"/>
</dbReference>
<proteinExistence type="inferred from homology"/>
<dbReference type="SMART" id="SM00062">
    <property type="entry name" value="PBPb"/>
    <property type="match status" value="1"/>
</dbReference>
<evidence type="ECO:0000256" key="2">
    <source>
        <dbReference type="ARBA" id="ARBA00022448"/>
    </source>
</evidence>
<evidence type="ECO:0000259" key="5">
    <source>
        <dbReference type="SMART" id="SM00062"/>
    </source>
</evidence>
<dbReference type="CDD" id="cd13692">
    <property type="entry name" value="PBP2_BztA"/>
    <property type="match status" value="1"/>
</dbReference>
<protein>
    <submittedName>
        <fullName evidence="6">Amino acid ABC transporter substrate-binding protein</fullName>
    </submittedName>
</protein>